<dbReference type="InterPro" id="IPR032675">
    <property type="entry name" value="LRR_dom_sf"/>
</dbReference>
<organism evidence="1 2">
    <name type="scientific">Skeletonema marinoi</name>
    <dbReference type="NCBI Taxonomy" id="267567"/>
    <lineage>
        <taxon>Eukaryota</taxon>
        <taxon>Sar</taxon>
        <taxon>Stramenopiles</taxon>
        <taxon>Ochrophyta</taxon>
        <taxon>Bacillariophyta</taxon>
        <taxon>Coscinodiscophyceae</taxon>
        <taxon>Thalassiosirophycidae</taxon>
        <taxon>Thalassiosirales</taxon>
        <taxon>Skeletonemataceae</taxon>
        <taxon>Skeletonema</taxon>
        <taxon>Skeletonema marinoi-dohrnii complex</taxon>
    </lineage>
</organism>
<dbReference type="SUPFAM" id="SSF52058">
    <property type="entry name" value="L domain-like"/>
    <property type="match status" value="1"/>
</dbReference>
<dbReference type="InterPro" id="IPR053139">
    <property type="entry name" value="Surface_bspA-like"/>
</dbReference>
<accession>A0AAD9DCL2</accession>
<dbReference type="PANTHER" id="PTHR45661">
    <property type="entry name" value="SURFACE ANTIGEN"/>
    <property type="match status" value="1"/>
</dbReference>
<dbReference type="PANTHER" id="PTHR45661:SF3">
    <property type="entry name" value="IG-LIKE DOMAIN-CONTAINING PROTEIN"/>
    <property type="match status" value="1"/>
</dbReference>
<evidence type="ECO:0000313" key="2">
    <source>
        <dbReference type="Proteomes" id="UP001224775"/>
    </source>
</evidence>
<reference evidence="1" key="1">
    <citation type="submission" date="2023-06" db="EMBL/GenBank/DDBJ databases">
        <title>Survivors Of The Sea: Transcriptome response of Skeletonema marinoi to long-term dormancy.</title>
        <authorList>
            <person name="Pinder M.I.M."/>
            <person name="Kourtchenko O."/>
            <person name="Robertson E.K."/>
            <person name="Larsson T."/>
            <person name="Maumus F."/>
            <person name="Osuna-Cruz C.M."/>
            <person name="Vancaester E."/>
            <person name="Stenow R."/>
            <person name="Vandepoele K."/>
            <person name="Ploug H."/>
            <person name="Bruchert V."/>
            <person name="Godhe A."/>
            <person name="Topel M."/>
        </authorList>
    </citation>
    <scope>NUCLEOTIDE SEQUENCE</scope>
    <source>
        <strain evidence="1">R05AC</strain>
    </source>
</reference>
<proteinExistence type="predicted"/>
<comment type="caution">
    <text evidence="1">The sequence shown here is derived from an EMBL/GenBank/DDBJ whole genome shotgun (WGS) entry which is preliminary data.</text>
</comment>
<gene>
    <name evidence="1" type="ORF">QTG54_006228</name>
</gene>
<evidence type="ECO:0000313" key="1">
    <source>
        <dbReference type="EMBL" id="KAK1742631.1"/>
    </source>
</evidence>
<dbReference type="Gene3D" id="3.80.10.10">
    <property type="entry name" value="Ribonuclease Inhibitor"/>
    <property type="match status" value="1"/>
</dbReference>
<dbReference type="AlphaFoldDB" id="A0AAD9DCL2"/>
<dbReference type="Proteomes" id="UP001224775">
    <property type="component" value="Unassembled WGS sequence"/>
</dbReference>
<dbReference type="Pfam" id="PF13306">
    <property type="entry name" value="LRR_5"/>
    <property type="match status" value="1"/>
</dbReference>
<keyword evidence="2" id="KW-1185">Reference proteome</keyword>
<name>A0AAD9DCL2_9STRA</name>
<dbReference type="InterPro" id="IPR026906">
    <property type="entry name" value="LRR_5"/>
</dbReference>
<protein>
    <submittedName>
        <fullName evidence="1">Leucine-rich repeat domain-containing protein</fullName>
    </submittedName>
</protein>
<dbReference type="EMBL" id="JATAAI010000010">
    <property type="protein sequence ID" value="KAK1742631.1"/>
    <property type="molecule type" value="Genomic_DNA"/>
</dbReference>
<sequence length="284" mass="31904">MADHEATPEWNNDTADTVFIYTGGRAPQHITRARIHKSVKVIHGEAFSNNPHLISVEIHDGVERVMIMAFCNCTSLRSIKLLGVKVIEEGAFYNCISLTDVKLGVKLETIGDDTFAHCSSLKQMTIPFARTIGKHAFTNCTQLTDLALPEGLERVGLNALKNCPSLKRIAMPLKDGMFVGKGALDCPNLSTLSLVGGIHHLVYSSPLEHWRNEMKDDMRSINKILPKTAEREKNNAIQRWAEPLLFKIHHYKMEHHSYGILKEANTLLERALFIQSGGVRTRRR</sequence>